<proteinExistence type="predicted"/>
<evidence type="ECO:0000313" key="3">
    <source>
        <dbReference type="Proteomes" id="UP001596020"/>
    </source>
</evidence>
<dbReference type="NCBIfam" id="TIGR01764">
    <property type="entry name" value="excise"/>
    <property type="match status" value="1"/>
</dbReference>
<feature type="domain" description="Helix-turn-helix" evidence="1">
    <location>
        <begin position="10"/>
        <end position="63"/>
    </location>
</feature>
<keyword evidence="3" id="KW-1185">Reference proteome</keyword>
<dbReference type="InterPro" id="IPR041657">
    <property type="entry name" value="HTH_17"/>
</dbReference>
<comment type="caution">
    <text evidence="2">The sequence shown here is derived from an EMBL/GenBank/DDBJ whole genome shotgun (WGS) entry which is preliminary data.</text>
</comment>
<evidence type="ECO:0000313" key="2">
    <source>
        <dbReference type="EMBL" id="MFC4665761.1"/>
    </source>
</evidence>
<name>A0ABV9K7W1_9PORP</name>
<dbReference type="InterPro" id="IPR009061">
    <property type="entry name" value="DNA-bd_dom_put_sf"/>
</dbReference>
<dbReference type="SUPFAM" id="SSF46955">
    <property type="entry name" value="Putative DNA-binding domain"/>
    <property type="match status" value="1"/>
</dbReference>
<reference evidence="3" key="1">
    <citation type="journal article" date="2019" name="Int. J. Syst. Evol. Microbiol.">
        <title>The Global Catalogue of Microorganisms (GCM) 10K type strain sequencing project: providing services to taxonomists for standard genome sequencing and annotation.</title>
        <authorList>
            <consortium name="The Broad Institute Genomics Platform"/>
            <consortium name="The Broad Institute Genome Sequencing Center for Infectious Disease"/>
            <person name="Wu L."/>
            <person name="Ma J."/>
        </authorList>
    </citation>
    <scope>NUCLEOTIDE SEQUENCE [LARGE SCALE GENOMIC DNA]</scope>
    <source>
        <strain evidence="3">CGMCC 4.7357</strain>
    </source>
</reference>
<organism evidence="2 3">
    <name type="scientific">Falsiporphyromonas endometrii</name>
    <dbReference type="NCBI Taxonomy" id="1387297"/>
    <lineage>
        <taxon>Bacteria</taxon>
        <taxon>Pseudomonadati</taxon>
        <taxon>Bacteroidota</taxon>
        <taxon>Bacteroidia</taxon>
        <taxon>Bacteroidales</taxon>
        <taxon>Porphyromonadaceae</taxon>
        <taxon>Falsiporphyromonas</taxon>
    </lineage>
</organism>
<protein>
    <submittedName>
        <fullName evidence="2">Helix-turn-helix domain-containing protein</fullName>
    </submittedName>
</protein>
<dbReference type="Pfam" id="PF12728">
    <property type="entry name" value="HTH_17"/>
    <property type="match status" value="1"/>
</dbReference>
<dbReference type="InterPro" id="IPR010093">
    <property type="entry name" value="SinI_DNA-bd"/>
</dbReference>
<accession>A0ABV9K7W1</accession>
<dbReference type="EMBL" id="JBHSGO010000123">
    <property type="protein sequence ID" value="MFC4665761.1"/>
    <property type="molecule type" value="Genomic_DNA"/>
</dbReference>
<gene>
    <name evidence="2" type="ORF">ACFO3G_03930</name>
</gene>
<evidence type="ECO:0000259" key="1">
    <source>
        <dbReference type="Pfam" id="PF12728"/>
    </source>
</evidence>
<dbReference type="RefSeq" id="WP_380078178.1">
    <property type="nucleotide sequence ID" value="NZ_JBHSGO010000123.1"/>
</dbReference>
<dbReference type="Proteomes" id="UP001596020">
    <property type="component" value="Unassembled WGS sequence"/>
</dbReference>
<sequence length="66" mass="7903">MTKQSEQKEYMGVKEVANMLGYKITYIYKLVMDKKIPYYKLGKSKASRLRFDKSELLEWMTSKKVK</sequence>